<dbReference type="Gramene" id="EOY14674">
    <property type="protein sequence ID" value="EOY14674"/>
    <property type="gene ID" value="TCM_033979"/>
</dbReference>
<dbReference type="Proteomes" id="UP000026915">
    <property type="component" value="Chromosome 8"/>
</dbReference>
<dbReference type="InParanoid" id="A0A061FJP3"/>
<proteinExistence type="predicted"/>
<dbReference type="EMBL" id="CM001886">
    <property type="protein sequence ID" value="EOY14674.1"/>
    <property type="molecule type" value="Genomic_DNA"/>
</dbReference>
<dbReference type="HOGENOM" id="CLU_2403977_0_0_1"/>
<evidence type="ECO:0000313" key="1">
    <source>
        <dbReference type="EMBL" id="EOY14674.1"/>
    </source>
</evidence>
<dbReference type="AlphaFoldDB" id="A0A061FJP3"/>
<organism evidence="1 2">
    <name type="scientific">Theobroma cacao</name>
    <name type="common">Cacao</name>
    <name type="synonym">Cocoa</name>
    <dbReference type="NCBI Taxonomy" id="3641"/>
    <lineage>
        <taxon>Eukaryota</taxon>
        <taxon>Viridiplantae</taxon>
        <taxon>Streptophyta</taxon>
        <taxon>Embryophyta</taxon>
        <taxon>Tracheophyta</taxon>
        <taxon>Spermatophyta</taxon>
        <taxon>Magnoliopsida</taxon>
        <taxon>eudicotyledons</taxon>
        <taxon>Gunneridae</taxon>
        <taxon>Pentapetalae</taxon>
        <taxon>rosids</taxon>
        <taxon>malvids</taxon>
        <taxon>Malvales</taxon>
        <taxon>Malvaceae</taxon>
        <taxon>Byttnerioideae</taxon>
        <taxon>Theobroma</taxon>
    </lineage>
</organism>
<protein>
    <submittedName>
        <fullName evidence="1">Uncharacterized protein</fullName>
    </submittedName>
</protein>
<accession>A0A061FJP3</accession>
<keyword evidence="2" id="KW-1185">Reference proteome</keyword>
<reference evidence="1 2" key="1">
    <citation type="journal article" date="2013" name="Genome Biol.">
        <title>The genome sequence of the most widely cultivated cacao type and its use to identify candidate genes regulating pod color.</title>
        <authorList>
            <person name="Motamayor J.C."/>
            <person name="Mockaitis K."/>
            <person name="Schmutz J."/>
            <person name="Haiminen N."/>
            <person name="Iii D.L."/>
            <person name="Cornejo O."/>
            <person name="Findley S.D."/>
            <person name="Zheng P."/>
            <person name="Utro F."/>
            <person name="Royaert S."/>
            <person name="Saski C."/>
            <person name="Jenkins J."/>
            <person name="Podicheti R."/>
            <person name="Zhao M."/>
            <person name="Scheffler B.E."/>
            <person name="Stack J.C."/>
            <person name="Feltus F.A."/>
            <person name="Mustiga G.M."/>
            <person name="Amores F."/>
            <person name="Phillips W."/>
            <person name="Marelli J.P."/>
            <person name="May G.D."/>
            <person name="Shapiro H."/>
            <person name="Ma J."/>
            <person name="Bustamante C.D."/>
            <person name="Schnell R.J."/>
            <person name="Main D."/>
            <person name="Gilbert D."/>
            <person name="Parida L."/>
            <person name="Kuhn D.N."/>
        </authorList>
    </citation>
    <scope>NUCLEOTIDE SEQUENCE [LARGE SCALE GENOMIC DNA]</scope>
    <source>
        <strain evidence="2">cv. Matina 1-6</strain>
    </source>
</reference>
<evidence type="ECO:0000313" key="2">
    <source>
        <dbReference type="Proteomes" id="UP000026915"/>
    </source>
</evidence>
<name>A0A061FJP3_THECC</name>
<sequence>MLLGQISARITKKNTGQPSEKKALSICEDGVFASLSLVRLELALAVAVSTIFSKLFSFFTWGFPEILSNFCSPGRWCTPFSLPTFDRAVQANL</sequence>
<gene>
    <name evidence="1" type="ORF">TCM_033979</name>
</gene>